<accession>A0A0X3BK51</accession>
<evidence type="ECO:0000313" key="1">
    <source>
        <dbReference type="EMBL" id="CVK32458.1"/>
    </source>
</evidence>
<proteinExistence type="predicted"/>
<evidence type="ECO:0000313" key="2">
    <source>
        <dbReference type="Proteomes" id="UP000069850"/>
    </source>
</evidence>
<protein>
    <submittedName>
        <fullName evidence="1">Uncharacterized protein</fullName>
    </submittedName>
</protein>
<gene>
    <name evidence="1" type="ORF">MMAB1_1245</name>
</gene>
<organism evidence="1 2">
    <name type="scientific">Methanoculleus bourgensis</name>
    <dbReference type="NCBI Taxonomy" id="83986"/>
    <lineage>
        <taxon>Archaea</taxon>
        <taxon>Methanobacteriati</taxon>
        <taxon>Methanobacteriota</taxon>
        <taxon>Stenosarchaea group</taxon>
        <taxon>Methanomicrobia</taxon>
        <taxon>Methanomicrobiales</taxon>
        <taxon>Methanomicrobiaceae</taxon>
        <taxon>Methanoculleus</taxon>
    </lineage>
</organism>
<dbReference type="KEGG" id="mema:MMAB1_1245"/>
<dbReference type="EMBL" id="LT158599">
    <property type="protein sequence ID" value="CVK32458.1"/>
    <property type="molecule type" value="Genomic_DNA"/>
</dbReference>
<dbReference type="Proteomes" id="UP000069850">
    <property type="component" value="Chromosome 1"/>
</dbReference>
<reference evidence="1 2" key="1">
    <citation type="submission" date="2016-01" db="EMBL/GenBank/DDBJ databases">
        <authorList>
            <person name="Manzoor S."/>
        </authorList>
    </citation>
    <scope>NUCLEOTIDE SEQUENCE [LARGE SCALE GENOMIC DNA]</scope>
    <source>
        <strain evidence="1">Methanoculleus sp MAB1</strain>
    </source>
</reference>
<sequence length="24" mass="2706">MGPITAGFVLKRNCINIFSMCLYN</sequence>
<name>A0A0X3BK51_9EURY</name>
<dbReference type="AlphaFoldDB" id="A0A0X3BK51"/>